<dbReference type="Gene3D" id="3.40.630.30">
    <property type="match status" value="1"/>
</dbReference>
<dbReference type="Pfam" id="PF13302">
    <property type="entry name" value="Acetyltransf_3"/>
    <property type="match status" value="1"/>
</dbReference>
<sequence>MTQNDQHQLHFDEITGEPYLRLPNPLENYIITPTRIDDAPAIVNILNGPGVAKWLAAIPKPYTLSDGEWWVGFTREAEEKWLTQMRESGPSSKSPFGGCPLKCIRHVKEDGTQVLVGNVGVGRCSFSYLEDDQKAKQLAAENERRSIGDPEIVWALGDYLSVSYHGQGIMTAAIRTIINDWMIPRMGVRCIIVDPYLGNRGSVRVFEKNGFVLESVTSKKIVTLGGDIHEGQNVLIWRKEWCIEDI</sequence>
<dbReference type="Proteomes" id="UP001385951">
    <property type="component" value="Unassembled WGS sequence"/>
</dbReference>
<dbReference type="InterPro" id="IPR000182">
    <property type="entry name" value="GNAT_dom"/>
</dbReference>
<dbReference type="PANTHER" id="PTHR43328">
    <property type="entry name" value="ACETYLTRANSFERASE-RELATED"/>
    <property type="match status" value="1"/>
</dbReference>
<organism evidence="2 3">
    <name type="scientific">Cerrena zonata</name>
    <dbReference type="NCBI Taxonomy" id="2478898"/>
    <lineage>
        <taxon>Eukaryota</taxon>
        <taxon>Fungi</taxon>
        <taxon>Dikarya</taxon>
        <taxon>Basidiomycota</taxon>
        <taxon>Agaricomycotina</taxon>
        <taxon>Agaricomycetes</taxon>
        <taxon>Polyporales</taxon>
        <taxon>Cerrenaceae</taxon>
        <taxon>Cerrena</taxon>
    </lineage>
</organism>
<evidence type="ECO:0000313" key="2">
    <source>
        <dbReference type="EMBL" id="KAK7690816.1"/>
    </source>
</evidence>
<evidence type="ECO:0000313" key="3">
    <source>
        <dbReference type="Proteomes" id="UP001385951"/>
    </source>
</evidence>
<reference evidence="2 3" key="1">
    <citation type="submission" date="2022-09" db="EMBL/GenBank/DDBJ databases">
        <authorList>
            <person name="Palmer J.M."/>
        </authorList>
    </citation>
    <scope>NUCLEOTIDE SEQUENCE [LARGE SCALE GENOMIC DNA]</scope>
    <source>
        <strain evidence="2 3">DSM 7382</strain>
    </source>
</reference>
<dbReference type="SUPFAM" id="SSF55729">
    <property type="entry name" value="Acyl-CoA N-acyltransferases (Nat)"/>
    <property type="match status" value="1"/>
</dbReference>
<dbReference type="EMBL" id="JASBNA010000006">
    <property type="protein sequence ID" value="KAK7690816.1"/>
    <property type="molecule type" value="Genomic_DNA"/>
</dbReference>
<gene>
    <name evidence="2" type="ORF">QCA50_005916</name>
</gene>
<protein>
    <recommendedName>
        <fullName evidence="1">N-acetyltransferase domain-containing protein</fullName>
    </recommendedName>
</protein>
<dbReference type="PANTHER" id="PTHR43328:SF1">
    <property type="entry name" value="N-ACETYLTRANSFERASE DOMAIN-CONTAINING PROTEIN"/>
    <property type="match status" value="1"/>
</dbReference>
<comment type="caution">
    <text evidence="2">The sequence shown here is derived from an EMBL/GenBank/DDBJ whole genome shotgun (WGS) entry which is preliminary data.</text>
</comment>
<accession>A0AAW0GBS0</accession>
<proteinExistence type="predicted"/>
<evidence type="ECO:0000259" key="1">
    <source>
        <dbReference type="Pfam" id="PF13302"/>
    </source>
</evidence>
<dbReference type="GO" id="GO:0016747">
    <property type="term" value="F:acyltransferase activity, transferring groups other than amino-acyl groups"/>
    <property type="evidence" value="ECO:0007669"/>
    <property type="project" value="InterPro"/>
</dbReference>
<keyword evidence="3" id="KW-1185">Reference proteome</keyword>
<name>A0AAW0GBS0_9APHY</name>
<dbReference type="InterPro" id="IPR016181">
    <property type="entry name" value="Acyl_CoA_acyltransferase"/>
</dbReference>
<feature type="domain" description="N-acetyltransferase" evidence="1">
    <location>
        <begin position="30"/>
        <end position="212"/>
    </location>
</feature>
<dbReference type="AlphaFoldDB" id="A0AAW0GBS0"/>